<dbReference type="GO" id="GO:0019450">
    <property type="term" value="P:L-cysteine catabolic process to pyruvate"/>
    <property type="evidence" value="ECO:0007669"/>
    <property type="project" value="TreeGrafter"/>
</dbReference>
<dbReference type="STRING" id="69895.SAMN05192551_103176"/>
<dbReference type="EMBL" id="FOQA01000003">
    <property type="protein sequence ID" value="SFH82501.1"/>
    <property type="molecule type" value="Genomic_DNA"/>
</dbReference>
<comment type="similarity">
    <text evidence="1">Belongs to the UPF0597 family.</text>
</comment>
<dbReference type="Pfam" id="PF03313">
    <property type="entry name" value="SDH_alpha"/>
    <property type="match status" value="1"/>
</dbReference>
<sequence>MKDLYIQVLEEELVPALGCTEPIAIAYAAAKAREVLGQMPESMIVECSGNVIKNVKGVTVPMTPGMKGIETSAILGAVGGEASRKLEVLTLVTDEHIQETKEKLEKKICQVELAEGVEGLYIKVLLRAGQEEASVTLKDCHTGIIEITKNQQILQQESPIDVNAAQNRQVDRSFLSIQGIYDYIRQVDAEKLKPVLEDQVTMNRAIAEDGLANPYGANVGKTLLELYGDAVDNKAKAYAASGSDARMSGCSKPVVINSGSGNQGLTVSLPVIVFAEYLEVPEETLYRALALSNLISIHIKTGIGKLSAFCGAVSASCGATAAIAYLHQASFPVIARSIANTLANTSGIVCDGAKASCAAKIASSVDAAILSFRLAEKDQYFEAGDGLLKEDIEETIRSVCRMAKIGMKETDVEILKIMIES</sequence>
<dbReference type="InterPro" id="IPR005130">
    <property type="entry name" value="Ser_deHydtase-like_asu"/>
</dbReference>
<dbReference type="InterPro" id="IPR021144">
    <property type="entry name" value="UPF0597"/>
</dbReference>
<organism evidence="3 4">
    <name type="scientific">Tindallia magadiensis</name>
    <dbReference type="NCBI Taxonomy" id="69895"/>
    <lineage>
        <taxon>Bacteria</taxon>
        <taxon>Bacillati</taxon>
        <taxon>Bacillota</taxon>
        <taxon>Clostridia</taxon>
        <taxon>Peptostreptococcales</taxon>
        <taxon>Tindalliaceae</taxon>
        <taxon>Tindallia</taxon>
    </lineage>
</organism>
<dbReference type="HAMAP" id="MF_01845">
    <property type="entry name" value="UPF0597"/>
    <property type="match status" value="1"/>
</dbReference>
<dbReference type="Proteomes" id="UP000199287">
    <property type="component" value="Unassembled WGS sequence"/>
</dbReference>
<reference evidence="4" key="1">
    <citation type="submission" date="2016-10" db="EMBL/GenBank/DDBJ databases">
        <authorList>
            <person name="Varghese N."/>
            <person name="Submissions S."/>
        </authorList>
    </citation>
    <scope>NUCLEOTIDE SEQUENCE [LARGE SCALE GENOMIC DNA]</scope>
    <source>
        <strain evidence="4">Z-7934</strain>
    </source>
</reference>
<dbReference type="PIRSF" id="PIRSF006054">
    <property type="entry name" value="UCP006054"/>
    <property type="match status" value="1"/>
</dbReference>
<dbReference type="RefSeq" id="WP_207646630.1">
    <property type="nucleotide sequence ID" value="NZ_FOQA01000003.1"/>
</dbReference>
<feature type="domain" description="Serine dehydratase-like alpha subunit" evidence="2">
    <location>
        <begin position="84"/>
        <end position="416"/>
    </location>
</feature>
<name>A0A1I3D7K6_9FIRM</name>
<gene>
    <name evidence="3" type="ORF">SAMN05192551_103176</name>
</gene>
<dbReference type="PANTHER" id="PTHR30501:SF2">
    <property type="entry name" value="UPF0597 PROTEIN YHAM"/>
    <property type="match status" value="1"/>
</dbReference>
<protein>
    <recommendedName>
        <fullName evidence="1">UPF0597 protein SAMN05192551_103176</fullName>
    </recommendedName>
</protein>
<accession>A0A1I3D7K6</accession>
<evidence type="ECO:0000256" key="1">
    <source>
        <dbReference type="HAMAP-Rule" id="MF_01845"/>
    </source>
</evidence>
<dbReference type="AlphaFoldDB" id="A0A1I3D7K6"/>
<dbReference type="GO" id="GO:0080146">
    <property type="term" value="F:L-cysteine desulfhydrase activity"/>
    <property type="evidence" value="ECO:0007669"/>
    <property type="project" value="TreeGrafter"/>
</dbReference>
<dbReference type="PANTHER" id="PTHR30501">
    <property type="entry name" value="UPF0597 PROTEIN YHAM"/>
    <property type="match status" value="1"/>
</dbReference>
<keyword evidence="4" id="KW-1185">Reference proteome</keyword>
<evidence type="ECO:0000313" key="3">
    <source>
        <dbReference type="EMBL" id="SFH82501.1"/>
    </source>
</evidence>
<proteinExistence type="inferred from homology"/>
<evidence type="ECO:0000259" key="2">
    <source>
        <dbReference type="Pfam" id="PF03313"/>
    </source>
</evidence>
<evidence type="ECO:0000313" key="4">
    <source>
        <dbReference type="Proteomes" id="UP000199287"/>
    </source>
</evidence>